<sequence>MALMNILAAQQSHHSTPHNSQPDQKPTSPSPIPDLSASNITRSYVSRSHPPPSTTVDNSTSKRVVFSHPTLQADSSFQVYRQWHRRWQDFAHDGIFPDSLQDHFKDLCCCELLRCKQADDETFSDFSRGNRFVYWRQLPTLPASAEMSRTLGTH</sequence>
<organism evidence="2 3">
    <name type="scientific">Petrolisthes manimaculis</name>
    <dbReference type="NCBI Taxonomy" id="1843537"/>
    <lineage>
        <taxon>Eukaryota</taxon>
        <taxon>Metazoa</taxon>
        <taxon>Ecdysozoa</taxon>
        <taxon>Arthropoda</taxon>
        <taxon>Crustacea</taxon>
        <taxon>Multicrustacea</taxon>
        <taxon>Malacostraca</taxon>
        <taxon>Eumalacostraca</taxon>
        <taxon>Eucarida</taxon>
        <taxon>Decapoda</taxon>
        <taxon>Pleocyemata</taxon>
        <taxon>Anomura</taxon>
        <taxon>Galatheoidea</taxon>
        <taxon>Porcellanidae</taxon>
        <taxon>Petrolisthes</taxon>
    </lineage>
</organism>
<feature type="compositionally biased region" description="Polar residues" evidence="1">
    <location>
        <begin position="8"/>
        <end position="27"/>
    </location>
</feature>
<protein>
    <submittedName>
        <fullName evidence="2">Uncharacterized protein</fullName>
    </submittedName>
</protein>
<dbReference type="EMBL" id="JAWZYT010003361">
    <property type="protein sequence ID" value="KAK4298817.1"/>
    <property type="molecule type" value="Genomic_DNA"/>
</dbReference>
<dbReference type="Proteomes" id="UP001292094">
    <property type="component" value="Unassembled WGS sequence"/>
</dbReference>
<gene>
    <name evidence="2" type="ORF">Pmani_028865</name>
</gene>
<evidence type="ECO:0000256" key="1">
    <source>
        <dbReference type="SAM" id="MobiDB-lite"/>
    </source>
</evidence>
<name>A0AAE1TV24_9EUCA</name>
<comment type="caution">
    <text evidence="2">The sequence shown here is derived from an EMBL/GenBank/DDBJ whole genome shotgun (WGS) entry which is preliminary data.</text>
</comment>
<feature type="region of interest" description="Disordered" evidence="1">
    <location>
        <begin position="7"/>
        <end position="37"/>
    </location>
</feature>
<reference evidence="2" key="1">
    <citation type="submission" date="2023-11" db="EMBL/GenBank/DDBJ databases">
        <title>Genome assemblies of two species of porcelain crab, Petrolisthes cinctipes and Petrolisthes manimaculis (Anomura: Porcellanidae).</title>
        <authorList>
            <person name="Angst P."/>
        </authorList>
    </citation>
    <scope>NUCLEOTIDE SEQUENCE</scope>
    <source>
        <strain evidence="2">PB745_02</strain>
        <tissue evidence="2">Gill</tissue>
    </source>
</reference>
<dbReference type="AlphaFoldDB" id="A0AAE1TV24"/>
<evidence type="ECO:0000313" key="2">
    <source>
        <dbReference type="EMBL" id="KAK4298817.1"/>
    </source>
</evidence>
<keyword evidence="3" id="KW-1185">Reference proteome</keyword>
<accession>A0AAE1TV24</accession>
<evidence type="ECO:0000313" key="3">
    <source>
        <dbReference type="Proteomes" id="UP001292094"/>
    </source>
</evidence>
<proteinExistence type="predicted"/>